<dbReference type="AlphaFoldDB" id="A0A5B9QP59"/>
<proteinExistence type="inferred from homology"/>
<dbReference type="KEGG" id="bgok:Pr1d_32080"/>
<dbReference type="InterPro" id="IPR024434">
    <property type="entry name" value="TSCPD_dom"/>
</dbReference>
<feature type="region of interest" description="Disordered" evidence="6">
    <location>
        <begin position="1"/>
        <end position="24"/>
    </location>
</feature>
<accession>A0A5B9QP59</accession>
<dbReference type="GO" id="GO:0071897">
    <property type="term" value="P:DNA biosynthetic process"/>
    <property type="evidence" value="ECO:0007669"/>
    <property type="project" value="UniProtKB-KW"/>
</dbReference>
<gene>
    <name evidence="8" type="primary">nrdJ_2</name>
    <name evidence="8" type="ORF">Pr1d_32080</name>
</gene>
<organism evidence="8 9">
    <name type="scientific">Bythopirellula goksoeyrii</name>
    <dbReference type="NCBI Taxonomy" id="1400387"/>
    <lineage>
        <taxon>Bacteria</taxon>
        <taxon>Pseudomonadati</taxon>
        <taxon>Planctomycetota</taxon>
        <taxon>Planctomycetia</taxon>
        <taxon>Pirellulales</taxon>
        <taxon>Lacipirellulaceae</taxon>
        <taxon>Bythopirellula</taxon>
    </lineage>
</organism>
<protein>
    <recommendedName>
        <fullName evidence="2">ribonucleoside-diphosphate reductase</fullName>
        <ecNumber evidence="2">1.17.4.1</ecNumber>
    </recommendedName>
</protein>
<dbReference type="Pfam" id="PF12637">
    <property type="entry name" value="TSCPD"/>
    <property type="match status" value="1"/>
</dbReference>
<dbReference type="GO" id="GO:0004748">
    <property type="term" value="F:ribonucleoside-diphosphate reductase activity, thioredoxin disulfide as acceptor"/>
    <property type="evidence" value="ECO:0007669"/>
    <property type="project" value="UniProtKB-EC"/>
</dbReference>
<evidence type="ECO:0000259" key="7">
    <source>
        <dbReference type="Pfam" id="PF12637"/>
    </source>
</evidence>
<keyword evidence="9" id="KW-1185">Reference proteome</keyword>
<dbReference type="EMBL" id="CP042913">
    <property type="protein sequence ID" value="QEG35901.1"/>
    <property type="molecule type" value="Genomic_DNA"/>
</dbReference>
<comment type="similarity">
    <text evidence="1">Belongs to the ribonucleoside diphosphate reductase class-2 family.</text>
</comment>
<evidence type="ECO:0000256" key="1">
    <source>
        <dbReference type="ARBA" id="ARBA00007405"/>
    </source>
</evidence>
<dbReference type="GO" id="GO:0000166">
    <property type="term" value="F:nucleotide binding"/>
    <property type="evidence" value="ECO:0007669"/>
    <property type="project" value="UniProtKB-KW"/>
</dbReference>
<keyword evidence="3" id="KW-0237">DNA synthesis</keyword>
<evidence type="ECO:0000256" key="4">
    <source>
        <dbReference type="ARBA" id="ARBA00022741"/>
    </source>
</evidence>
<comment type="catalytic activity">
    <reaction evidence="5">
        <text>a 2'-deoxyribonucleoside 5'-diphosphate + [thioredoxin]-disulfide + H2O = a ribonucleoside 5'-diphosphate + [thioredoxin]-dithiol</text>
        <dbReference type="Rhea" id="RHEA:23252"/>
        <dbReference type="Rhea" id="RHEA-COMP:10698"/>
        <dbReference type="Rhea" id="RHEA-COMP:10700"/>
        <dbReference type="ChEBI" id="CHEBI:15377"/>
        <dbReference type="ChEBI" id="CHEBI:29950"/>
        <dbReference type="ChEBI" id="CHEBI:50058"/>
        <dbReference type="ChEBI" id="CHEBI:57930"/>
        <dbReference type="ChEBI" id="CHEBI:73316"/>
        <dbReference type="EC" id="1.17.4.1"/>
    </reaction>
</comment>
<evidence type="ECO:0000256" key="2">
    <source>
        <dbReference type="ARBA" id="ARBA00012274"/>
    </source>
</evidence>
<evidence type="ECO:0000256" key="6">
    <source>
        <dbReference type="SAM" id="MobiDB-lite"/>
    </source>
</evidence>
<evidence type="ECO:0000256" key="3">
    <source>
        <dbReference type="ARBA" id="ARBA00022634"/>
    </source>
</evidence>
<evidence type="ECO:0000256" key="5">
    <source>
        <dbReference type="ARBA" id="ARBA00047754"/>
    </source>
</evidence>
<keyword evidence="8" id="KW-0560">Oxidoreductase</keyword>
<dbReference type="Proteomes" id="UP000323917">
    <property type="component" value="Chromosome"/>
</dbReference>
<evidence type="ECO:0000313" key="8">
    <source>
        <dbReference type="EMBL" id="QEG35901.1"/>
    </source>
</evidence>
<feature type="domain" description="TSCPD" evidence="7">
    <location>
        <begin position="34"/>
        <end position="133"/>
    </location>
</feature>
<dbReference type="EC" id="1.17.4.1" evidence="2"/>
<feature type="compositionally biased region" description="Basic and acidic residues" evidence="6">
    <location>
        <begin position="1"/>
        <end position="14"/>
    </location>
</feature>
<name>A0A5B9QP59_9BACT</name>
<sequence>MHQEESPSPHEHQPADNFAELSGSIPRERLPVTRTSITHKFSVCGTEGYLIVGLYEDGRPGELFIKIAKEGSTLSGLFDTIGILTSLGLQYGVPLKVLAAKLEHTRFEPCGHTTNKEIPEATSLIDYIFRWLAMNFPDSDVSKASGD</sequence>
<evidence type="ECO:0000313" key="9">
    <source>
        <dbReference type="Proteomes" id="UP000323917"/>
    </source>
</evidence>
<reference evidence="8 9" key="1">
    <citation type="submission" date="2019-08" db="EMBL/GenBank/DDBJ databases">
        <title>Deep-cultivation of Planctomycetes and their phenomic and genomic characterization uncovers novel biology.</title>
        <authorList>
            <person name="Wiegand S."/>
            <person name="Jogler M."/>
            <person name="Boedeker C."/>
            <person name="Pinto D."/>
            <person name="Vollmers J."/>
            <person name="Rivas-Marin E."/>
            <person name="Kohn T."/>
            <person name="Peeters S.H."/>
            <person name="Heuer A."/>
            <person name="Rast P."/>
            <person name="Oberbeckmann S."/>
            <person name="Bunk B."/>
            <person name="Jeske O."/>
            <person name="Meyerdierks A."/>
            <person name="Storesund J.E."/>
            <person name="Kallscheuer N."/>
            <person name="Luecker S."/>
            <person name="Lage O.M."/>
            <person name="Pohl T."/>
            <person name="Merkel B.J."/>
            <person name="Hornburger P."/>
            <person name="Mueller R.-W."/>
            <person name="Bruemmer F."/>
            <person name="Labrenz M."/>
            <person name="Spormann A.M."/>
            <person name="Op den Camp H."/>
            <person name="Overmann J."/>
            <person name="Amann R."/>
            <person name="Jetten M.S.M."/>
            <person name="Mascher T."/>
            <person name="Medema M.H."/>
            <person name="Devos D.P."/>
            <person name="Kaster A.-K."/>
            <person name="Ovreas L."/>
            <person name="Rohde M."/>
            <person name="Galperin M.Y."/>
            <person name="Jogler C."/>
        </authorList>
    </citation>
    <scope>NUCLEOTIDE SEQUENCE [LARGE SCALE GENOMIC DNA]</scope>
    <source>
        <strain evidence="8 9">Pr1d</strain>
    </source>
</reference>
<keyword evidence="4" id="KW-0547">Nucleotide-binding</keyword>